<keyword evidence="3 4" id="KW-0732">Signal</keyword>
<feature type="domain" description="Periplasmic binding protein" evidence="5">
    <location>
        <begin position="49"/>
        <end position="310"/>
    </location>
</feature>
<name>A0A5C6M889_9PLAN</name>
<evidence type="ECO:0000256" key="4">
    <source>
        <dbReference type="SAM" id="SignalP"/>
    </source>
</evidence>
<evidence type="ECO:0000313" key="6">
    <source>
        <dbReference type="EMBL" id="TWW10393.1"/>
    </source>
</evidence>
<protein>
    <submittedName>
        <fullName evidence="6">LacI family transcriptional regulator</fullName>
    </submittedName>
</protein>
<dbReference type="PANTHER" id="PTHR46847:SF1">
    <property type="entry name" value="D-ALLOSE-BINDING PERIPLASMIC PROTEIN-RELATED"/>
    <property type="match status" value="1"/>
</dbReference>
<dbReference type="SUPFAM" id="SSF53822">
    <property type="entry name" value="Periplasmic binding protein-like I"/>
    <property type="match status" value="1"/>
</dbReference>
<evidence type="ECO:0000256" key="1">
    <source>
        <dbReference type="ARBA" id="ARBA00004196"/>
    </source>
</evidence>
<gene>
    <name evidence="6" type="ORF">E3A20_06800</name>
</gene>
<organism evidence="6 7">
    <name type="scientific">Planctomyces bekefii</name>
    <dbReference type="NCBI Taxonomy" id="1653850"/>
    <lineage>
        <taxon>Bacteria</taxon>
        <taxon>Pseudomonadati</taxon>
        <taxon>Planctomycetota</taxon>
        <taxon>Planctomycetia</taxon>
        <taxon>Planctomycetales</taxon>
        <taxon>Planctomycetaceae</taxon>
        <taxon>Planctomyces</taxon>
    </lineage>
</organism>
<proteinExistence type="inferred from homology"/>
<dbReference type="PANTHER" id="PTHR46847">
    <property type="entry name" value="D-ALLOSE-BINDING PERIPLASMIC PROTEIN-RELATED"/>
    <property type="match status" value="1"/>
</dbReference>
<dbReference type="Proteomes" id="UP000321083">
    <property type="component" value="Unassembled WGS sequence"/>
</dbReference>
<dbReference type="GO" id="GO:0030313">
    <property type="term" value="C:cell envelope"/>
    <property type="evidence" value="ECO:0007669"/>
    <property type="project" value="UniProtKB-SubCell"/>
</dbReference>
<comment type="caution">
    <text evidence="6">The sequence shown here is derived from an EMBL/GenBank/DDBJ whole genome shotgun (WGS) entry which is preliminary data.</text>
</comment>
<dbReference type="GO" id="GO:0030246">
    <property type="term" value="F:carbohydrate binding"/>
    <property type="evidence" value="ECO:0007669"/>
    <property type="project" value="UniProtKB-ARBA"/>
</dbReference>
<evidence type="ECO:0000313" key="7">
    <source>
        <dbReference type="Proteomes" id="UP000321083"/>
    </source>
</evidence>
<sequence>MPSRRHFLTLLSLAAAGCSSGSAPQNSGADVPAPGPSGSTATTATKKKIGFSALTLANPFFRIIADAMTAEAAKLGYDVVLVDGEQDVNKQTAQVEDFITQGVSAIVLNPCDSKGIGTAIRKANEAGIPVFTNDIRYDGTDGTVVCHIATDNLQGGQLAGEALVSMLGETGGKVAVIDYPDVESCQLRVKGFREIVDAHNAKPDAAKIEIVTILNGRGAREAGHAAARDAIQAHPDLAAIFAINDPSALGARVALEEASRADAVKIIGFDGAPEGKQAILDGRIVCDPIQFPERMGSETVVMIDKYFRGDELAPQILIPSALYYQADAQKDPSLQPAAK</sequence>
<feature type="signal peptide" evidence="4">
    <location>
        <begin position="1"/>
        <end position="23"/>
    </location>
</feature>
<dbReference type="InterPro" id="IPR028082">
    <property type="entry name" value="Peripla_BP_I"/>
</dbReference>
<evidence type="ECO:0000256" key="2">
    <source>
        <dbReference type="ARBA" id="ARBA00007639"/>
    </source>
</evidence>
<dbReference type="CDD" id="cd06322">
    <property type="entry name" value="PBP1_ABC_sugar_binding-like"/>
    <property type="match status" value="1"/>
</dbReference>
<keyword evidence="7" id="KW-1185">Reference proteome</keyword>
<dbReference type="PROSITE" id="PS51257">
    <property type="entry name" value="PROKAR_LIPOPROTEIN"/>
    <property type="match status" value="1"/>
</dbReference>
<dbReference type="EMBL" id="SRHE01000092">
    <property type="protein sequence ID" value="TWW10393.1"/>
    <property type="molecule type" value="Genomic_DNA"/>
</dbReference>
<evidence type="ECO:0000256" key="3">
    <source>
        <dbReference type="ARBA" id="ARBA00022729"/>
    </source>
</evidence>
<comment type="subcellular location">
    <subcellularLocation>
        <location evidence="1">Cell envelope</location>
    </subcellularLocation>
</comment>
<feature type="chain" id="PRO_5023122463" evidence="4">
    <location>
        <begin position="24"/>
        <end position="339"/>
    </location>
</feature>
<reference evidence="6 7" key="2">
    <citation type="submission" date="2019-08" db="EMBL/GenBank/DDBJ databases">
        <authorList>
            <person name="Henke P."/>
        </authorList>
    </citation>
    <scope>NUCLEOTIDE SEQUENCE [LARGE SCALE GENOMIC DNA]</scope>
    <source>
        <strain evidence="6">Phe10_nw2017</strain>
    </source>
</reference>
<comment type="similarity">
    <text evidence="2">Belongs to the bacterial solute-binding protein 2 family.</text>
</comment>
<dbReference type="Gene3D" id="3.40.50.2300">
    <property type="match status" value="2"/>
</dbReference>
<dbReference type="PROSITE" id="PS51318">
    <property type="entry name" value="TAT"/>
    <property type="match status" value="1"/>
</dbReference>
<accession>A0A5C6M889</accession>
<dbReference type="Pfam" id="PF13407">
    <property type="entry name" value="Peripla_BP_4"/>
    <property type="match status" value="1"/>
</dbReference>
<evidence type="ECO:0000259" key="5">
    <source>
        <dbReference type="Pfam" id="PF13407"/>
    </source>
</evidence>
<reference evidence="6 7" key="1">
    <citation type="submission" date="2019-08" db="EMBL/GenBank/DDBJ databases">
        <title>100 year-old enigma solved: identification of Planctomyces bekefii, the type genus and species of the phylum Planctomycetes.</title>
        <authorList>
            <person name="Svetlana D.N."/>
            <person name="Overmann J."/>
        </authorList>
    </citation>
    <scope>NUCLEOTIDE SEQUENCE [LARGE SCALE GENOMIC DNA]</scope>
    <source>
        <strain evidence="6">Phe10_nw2017</strain>
    </source>
</reference>
<dbReference type="InterPro" id="IPR006311">
    <property type="entry name" value="TAT_signal"/>
</dbReference>
<dbReference type="InterPro" id="IPR025997">
    <property type="entry name" value="SBP_2_dom"/>
</dbReference>
<dbReference type="AlphaFoldDB" id="A0A5C6M889"/>